<gene>
    <name evidence="1" type="ORF">LTRI10_LOCUS52828</name>
</gene>
<evidence type="ECO:0000313" key="2">
    <source>
        <dbReference type="Proteomes" id="UP001497516"/>
    </source>
</evidence>
<dbReference type="AlphaFoldDB" id="A0AAV2GSC3"/>
<evidence type="ECO:0000313" key="1">
    <source>
        <dbReference type="EMBL" id="CAL1413609.1"/>
    </source>
</evidence>
<proteinExistence type="predicted"/>
<reference evidence="1 2" key="1">
    <citation type="submission" date="2024-04" db="EMBL/GenBank/DDBJ databases">
        <authorList>
            <person name="Fracassetti M."/>
        </authorList>
    </citation>
    <scope>NUCLEOTIDE SEQUENCE [LARGE SCALE GENOMIC DNA]</scope>
</reference>
<protein>
    <submittedName>
        <fullName evidence="1">Uncharacterized protein</fullName>
    </submittedName>
</protein>
<dbReference type="Proteomes" id="UP001497516">
    <property type="component" value="Chromosome 9"/>
</dbReference>
<dbReference type="EMBL" id="OZ034822">
    <property type="protein sequence ID" value="CAL1413609.1"/>
    <property type="molecule type" value="Genomic_DNA"/>
</dbReference>
<keyword evidence="2" id="KW-1185">Reference proteome</keyword>
<sequence>MESTSLKSPTVEAIDCVDDGSSIQSMCQASLIKSPASTCSLPGLRTTGDQISGKSRQAEFLHLELQCLELQGNRNFSNSLQEGEGKVSSIASCCSTLTYGGGRRSLPSSYMFVL</sequence>
<accession>A0AAV2GSC3</accession>
<organism evidence="1 2">
    <name type="scientific">Linum trigynum</name>
    <dbReference type="NCBI Taxonomy" id="586398"/>
    <lineage>
        <taxon>Eukaryota</taxon>
        <taxon>Viridiplantae</taxon>
        <taxon>Streptophyta</taxon>
        <taxon>Embryophyta</taxon>
        <taxon>Tracheophyta</taxon>
        <taxon>Spermatophyta</taxon>
        <taxon>Magnoliopsida</taxon>
        <taxon>eudicotyledons</taxon>
        <taxon>Gunneridae</taxon>
        <taxon>Pentapetalae</taxon>
        <taxon>rosids</taxon>
        <taxon>fabids</taxon>
        <taxon>Malpighiales</taxon>
        <taxon>Linaceae</taxon>
        <taxon>Linum</taxon>
    </lineage>
</organism>
<name>A0AAV2GSC3_9ROSI</name>
<dbReference type="PANTHER" id="PTHR46995:SF6">
    <property type="entry name" value="POLLEN OLE E 1 ALLERGEN AND EXTENSIN FAMILY PROTEIN"/>
    <property type="match status" value="1"/>
</dbReference>
<dbReference type="PANTHER" id="PTHR46995">
    <property type="entry name" value="OS09G0508200 PROTEIN"/>
    <property type="match status" value="1"/>
</dbReference>